<sequence length="145" mass="15940">MDLRRGVDALSKLKGGFDKALTTLEGSSGGTASLGQHTLERSSFSGTNVPFPEASGLHAQYQNVHDRILSMSKTLGLHIEAMTLAMQAADGTYDGTEEDVRRRFWEIKSQLDKEYEKTHPAHEKHQQPGKGTQKHNQSKSVGDGF</sequence>
<dbReference type="AlphaFoldDB" id="A0A7W3RPF3"/>
<dbReference type="RefSeq" id="WP_182776866.1">
    <property type="nucleotide sequence ID" value="NZ_BAAAHW010000046.1"/>
</dbReference>
<dbReference type="EMBL" id="JACJIJ010000002">
    <property type="protein sequence ID" value="MBA9056384.1"/>
    <property type="molecule type" value="Genomic_DNA"/>
</dbReference>
<evidence type="ECO:0000256" key="1">
    <source>
        <dbReference type="SAM" id="MobiDB-lite"/>
    </source>
</evidence>
<feature type="region of interest" description="Disordered" evidence="1">
    <location>
        <begin position="114"/>
        <end position="145"/>
    </location>
</feature>
<organism evidence="2 3">
    <name type="scientific">Streptomyces murinus</name>
    <dbReference type="NCBI Taxonomy" id="33900"/>
    <lineage>
        <taxon>Bacteria</taxon>
        <taxon>Bacillati</taxon>
        <taxon>Actinomycetota</taxon>
        <taxon>Actinomycetes</taxon>
        <taxon>Kitasatosporales</taxon>
        <taxon>Streptomycetaceae</taxon>
        <taxon>Streptomyces</taxon>
    </lineage>
</organism>
<proteinExistence type="predicted"/>
<dbReference type="GeneID" id="93976851"/>
<comment type="caution">
    <text evidence="2">The sequence shown here is derived from an EMBL/GenBank/DDBJ whole genome shotgun (WGS) entry which is preliminary data.</text>
</comment>
<accession>A0A7W3RPF3</accession>
<evidence type="ECO:0000313" key="3">
    <source>
        <dbReference type="Proteomes" id="UP000577386"/>
    </source>
</evidence>
<keyword evidence="3" id="KW-1185">Reference proteome</keyword>
<protein>
    <submittedName>
        <fullName evidence="2">Uncharacterized protein</fullName>
    </submittedName>
</protein>
<feature type="compositionally biased region" description="Basic and acidic residues" evidence="1">
    <location>
        <begin position="114"/>
        <end position="126"/>
    </location>
</feature>
<gene>
    <name evidence="2" type="ORF">HDA42_005562</name>
</gene>
<dbReference type="Proteomes" id="UP000577386">
    <property type="component" value="Unassembled WGS sequence"/>
</dbReference>
<reference evidence="2 3" key="1">
    <citation type="submission" date="2020-08" db="EMBL/GenBank/DDBJ databases">
        <title>Sequencing the genomes of 1000 actinobacteria strains.</title>
        <authorList>
            <person name="Klenk H.-P."/>
        </authorList>
    </citation>
    <scope>NUCLEOTIDE SEQUENCE [LARGE SCALE GENOMIC DNA]</scope>
    <source>
        <strain evidence="2 3">DSM 41827</strain>
    </source>
</reference>
<name>A0A7W3RPF3_STRMR</name>
<evidence type="ECO:0000313" key="2">
    <source>
        <dbReference type="EMBL" id="MBA9056384.1"/>
    </source>
</evidence>